<dbReference type="InterPro" id="IPR003660">
    <property type="entry name" value="HAMP_dom"/>
</dbReference>
<evidence type="ECO:0000256" key="14">
    <source>
        <dbReference type="RuleBase" id="RU364088"/>
    </source>
</evidence>
<dbReference type="OrthoDB" id="9809766at2"/>
<comment type="catalytic activity">
    <reaction evidence="1 14">
        <text>ATP + protein L-histidine = ADP + protein N-phospho-L-histidine.</text>
        <dbReference type="EC" id="2.7.13.3"/>
    </reaction>
</comment>
<keyword evidence="13 14" id="KW-0472">Membrane</keyword>
<keyword evidence="9 14" id="KW-0418">Kinase</keyword>
<feature type="transmembrane region" description="Helical" evidence="14">
    <location>
        <begin position="186"/>
        <end position="205"/>
    </location>
</feature>
<dbReference type="Pfam" id="PF21085">
    <property type="entry name" value="CusS"/>
    <property type="match status" value="1"/>
</dbReference>
<dbReference type="SMART" id="SM00388">
    <property type="entry name" value="HisKA"/>
    <property type="match status" value="1"/>
</dbReference>
<dbReference type="GO" id="GO:0005886">
    <property type="term" value="C:plasma membrane"/>
    <property type="evidence" value="ECO:0007669"/>
    <property type="project" value="UniProtKB-SubCell"/>
</dbReference>
<dbReference type="SMART" id="SM00304">
    <property type="entry name" value="HAMP"/>
    <property type="match status" value="1"/>
</dbReference>
<evidence type="ECO:0000256" key="2">
    <source>
        <dbReference type="ARBA" id="ARBA00004429"/>
    </source>
</evidence>
<dbReference type="NCBIfam" id="TIGR01386">
    <property type="entry name" value="cztS_silS_copS"/>
    <property type="match status" value="1"/>
</dbReference>
<dbReference type="InterPro" id="IPR003661">
    <property type="entry name" value="HisK_dim/P_dom"/>
</dbReference>
<dbReference type="Gene3D" id="1.10.287.130">
    <property type="match status" value="1"/>
</dbReference>
<evidence type="ECO:0000256" key="10">
    <source>
        <dbReference type="ARBA" id="ARBA00022840"/>
    </source>
</evidence>
<protein>
    <recommendedName>
        <fullName evidence="14">Sensor protein</fullName>
        <ecNumber evidence="14">2.7.13.3</ecNumber>
    </recommendedName>
</protein>
<evidence type="ECO:0000256" key="3">
    <source>
        <dbReference type="ARBA" id="ARBA00022475"/>
    </source>
</evidence>
<dbReference type="PANTHER" id="PTHR45436:SF15">
    <property type="entry name" value="SENSOR HISTIDINE KINASE CUSS"/>
    <property type="match status" value="1"/>
</dbReference>
<dbReference type="Proteomes" id="UP000038750">
    <property type="component" value="Unassembled WGS sequence"/>
</dbReference>
<keyword evidence="12 14" id="KW-0902">Two-component regulatory system</keyword>
<dbReference type="InterPro" id="IPR050428">
    <property type="entry name" value="TCS_sensor_his_kinase"/>
</dbReference>
<evidence type="ECO:0000256" key="4">
    <source>
        <dbReference type="ARBA" id="ARBA00022519"/>
    </source>
</evidence>
<organism evidence="17 18">
    <name type="scientific">Yersinia intermedia</name>
    <dbReference type="NCBI Taxonomy" id="631"/>
    <lineage>
        <taxon>Bacteria</taxon>
        <taxon>Pseudomonadati</taxon>
        <taxon>Pseudomonadota</taxon>
        <taxon>Gammaproteobacteria</taxon>
        <taxon>Enterobacterales</taxon>
        <taxon>Yersiniaceae</taxon>
        <taxon>Yersinia</taxon>
    </lineage>
</organism>
<dbReference type="PRINTS" id="PR00344">
    <property type="entry name" value="BCTRLSENSOR"/>
</dbReference>
<dbReference type="SUPFAM" id="SSF47384">
    <property type="entry name" value="Homodimeric domain of signal transducing histidine kinase"/>
    <property type="match status" value="1"/>
</dbReference>
<feature type="transmembrane region" description="Helical" evidence="14">
    <location>
        <begin position="12"/>
        <end position="36"/>
    </location>
</feature>
<sequence>MRINCHHRPFSLATRLTFFISLSTTIAFVAFTWIMLHSVEKHFAEQDVNDLKQVSMTLENILKNPDGSERQKVERLSTVLQSYRNISVLLSNGNNQVLYRSPDGPDLLPVSSSPDFSQYLGSGEVFLWSKEKKSNADHADSEMRHTTYRLIASSVRTTEGVNPYTLLIALSIDFHLHYIDELKNNLVMIASVISLMIIFIVLFAVHKGHQPLRNVSLKIKNITSENLDVRLEPDRVPIELEQLVISFNHMIERIEDVFTRQANFSADIAHEIRTPITNLVTQTEIVLSQRRPDKELEDVLYSNLEEYNRMAKMVSDMLFLAQADNNQLIPERSMIDLRSETMKVFEFFEAWAEEQEVSLEFEGSPALIGGDPLMLRRVINNLLSNAIRYTSRGMAVTVRVNERDEWVDLIVENPGVPISQEHLPRLFDRFYRVDPSRQRKSEGSGIGLAIVKSIVTVHQGRISVASDAVSTRFTLSFPRFVA</sequence>
<dbReference type="Pfam" id="PF02518">
    <property type="entry name" value="HATPase_c"/>
    <property type="match status" value="1"/>
</dbReference>
<dbReference type="Gene3D" id="3.30.565.10">
    <property type="entry name" value="Histidine kinase-like ATPase, C-terminal domain"/>
    <property type="match status" value="1"/>
</dbReference>
<dbReference type="CDD" id="cd00082">
    <property type="entry name" value="HisKA"/>
    <property type="match status" value="1"/>
</dbReference>
<comment type="function">
    <text evidence="14">Member of a two-component regulatory system.</text>
</comment>
<evidence type="ECO:0000313" key="18">
    <source>
        <dbReference type="Proteomes" id="UP000038750"/>
    </source>
</evidence>
<keyword evidence="11 14" id="KW-1133">Transmembrane helix</keyword>
<dbReference type="PROSITE" id="PS50885">
    <property type="entry name" value="HAMP"/>
    <property type="match status" value="1"/>
</dbReference>
<evidence type="ECO:0000313" key="17">
    <source>
        <dbReference type="EMBL" id="CNF46461.1"/>
    </source>
</evidence>
<dbReference type="CDD" id="cd06225">
    <property type="entry name" value="HAMP"/>
    <property type="match status" value="1"/>
</dbReference>
<gene>
    <name evidence="17" type="primary">cusS_1</name>
    <name evidence="17" type="ORF">ERS008530_01259</name>
</gene>
<evidence type="ECO:0000259" key="15">
    <source>
        <dbReference type="PROSITE" id="PS50109"/>
    </source>
</evidence>
<name>A0A0T9M0I7_YERIN</name>
<keyword evidence="3 14" id="KW-1003">Cell membrane</keyword>
<keyword evidence="8 14" id="KW-0547">Nucleotide-binding</keyword>
<accession>A0A0T9M0I7</accession>
<proteinExistence type="predicted"/>
<reference evidence="17 18" key="1">
    <citation type="submission" date="2015-03" db="EMBL/GenBank/DDBJ databases">
        <authorList>
            <person name="Murphy D."/>
        </authorList>
    </citation>
    <scope>NUCLEOTIDE SEQUENCE [LARGE SCALE GENOMIC DNA]</scope>
    <source>
        <strain evidence="17 18">BR165/97</strain>
    </source>
</reference>
<keyword evidence="7 14" id="KW-0812">Transmembrane</keyword>
<evidence type="ECO:0000259" key="16">
    <source>
        <dbReference type="PROSITE" id="PS50885"/>
    </source>
</evidence>
<evidence type="ECO:0000256" key="1">
    <source>
        <dbReference type="ARBA" id="ARBA00000085"/>
    </source>
</evidence>
<dbReference type="Pfam" id="PF00512">
    <property type="entry name" value="HisKA"/>
    <property type="match status" value="1"/>
</dbReference>
<dbReference type="GO" id="GO:0005524">
    <property type="term" value="F:ATP binding"/>
    <property type="evidence" value="ECO:0007669"/>
    <property type="project" value="UniProtKB-KW"/>
</dbReference>
<keyword evidence="6 14" id="KW-0808">Transferase</keyword>
<dbReference type="FunFam" id="3.30.565.10:FF:000006">
    <property type="entry name" value="Sensor histidine kinase WalK"/>
    <property type="match status" value="1"/>
</dbReference>
<feature type="domain" description="HAMP" evidence="16">
    <location>
        <begin position="206"/>
        <end position="259"/>
    </location>
</feature>
<dbReference type="NCBIfam" id="NF007345">
    <property type="entry name" value="PRK09835.1"/>
    <property type="match status" value="1"/>
</dbReference>
<keyword evidence="10 14" id="KW-0067">ATP-binding</keyword>
<evidence type="ECO:0000256" key="8">
    <source>
        <dbReference type="ARBA" id="ARBA00022741"/>
    </source>
</evidence>
<dbReference type="PROSITE" id="PS50109">
    <property type="entry name" value="HIS_KIN"/>
    <property type="match status" value="1"/>
</dbReference>
<evidence type="ECO:0000256" key="13">
    <source>
        <dbReference type="ARBA" id="ARBA00023136"/>
    </source>
</evidence>
<dbReference type="RefSeq" id="WP_050073083.1">
    <property type="nucleotide sequence ID" value="NZ_CPZJ01000004.1"/>
</dbReference>
<dbReference type="InterPro" id="IPR004358">
    <property type="entry name" value="Sig_transdc_His_kin-like_C"/>
</dbReference>
<evidence type="ECO:0000256" key="7">
    <source>
        <dbReference type="ARBA" id="ARBA00022692"/>
    </source>
</evidence>
<dbReference type="AlphaFoldDB" id="A0A0T9M0I7"/>
<dbReference type="InterPro" id="IPR036890">
    <property type="entry name" value="HATPase_C_sf"/>
</dbReference>
<dbReference type="InterPro" id="IPR036097">
    <property type="entry name" value="HisK_dim/P_sf"/>
</dbReference>
<dbReference type="Gene3D" id="6.10.340.10">
    <property type="match status" value="1"/>
</dbReference>
<evidence type="ECO:0000256" key="6">
    <source>
        <dbReference type="ARBA" id="ARBA00022679"/>
    </source>
</evidence>
<dbReference type="SUPFAM" id="SSF55874">
    <property type="entry name" value="ATPase domain of HSP90 chaperone/DNA topoisomerase II/histidine kinase"/>
    <property type="match status" value="1"/>
</dbReference>
<dbReference type="SMART" id="SM00387">
    <property type="entry name" value="HATPase_c"/>
    <property type="match status" value="1"/>
</dbReference>
<dbReference type="FunFam" id="1.10.287.130:FF:000001">
    <property type="entry name" value="Two-component sensor histidine kinase"/>
    <property type="match status" value="1"/>
</dbReference>
<comment type="subcellular location">
    <subcellularLocation>
        <location evidence="2">Cell inner membrane</location>
        <topology evidence="2">Multi-pass membrane protein</topology>
    </subcellularLocation>
</comment>
<keyword evidence="5" id="KW-0597">Phosphoprotein</keyword>
<dbReference type="EMBL" id="CPZJ01000004">
    <property type="protein sequence ID" value="CNF46461.1"/>
    <property type="molecule type" value="Genomic_DNA"/>
</dbReference>
<dbReference type="InterPro" id="IPR006290">
    <property type="entry name" value="CztS_silS_copS"/>
</dbReference>
<dbReference type="InterPro" id="IPR003594">
    <property type="entry name" value="HATPase_dom"/>
</dbReference>
<dbReference type="PANTHER" id="PTHR45436">
    <property type="entry name" value="SENSOR HISTIDINE KINASE YKOH"/>
    <property type="match status" value="1"/>
</dbReference>
<evidence type="ECO:0000256" key="12">
    <source>
        <dbReference type="ARBA" id="ARBA00023012"/>
    </source>
</evidence>
<dbReference type="InterPro" id="IPR005467">
    <property type="entry name" value="His_kinase_dom"/>
</dbReference>
<evidence type="ECO:0000256" key="9">
    <source>
        <dbReference type="ARBA" id="ARBA00022777"/>
    </source>
</evidence>
<dbReference type="Pfam" id="PF00672">
    <property type="entry name" value="HAMP"/>
    <property type="match status" value="1"/>
</dbReference>
<keyword evidence="4 14" id="KW-0997">Cell inner membrane</keyword>
<dbReference type="GO" id="GO:0000155">
    <property type="term" value="F:phosphorelay sensor kinase activity"/>
    <property type="evidence" value="ECO:0007669"/>
    <property type="project" value="InterPro"/>
</dbReference>
<dbReference type="EC" id="2.7.13.3" evidence="14"/>
<dbReference type="InterPro" id="IPR048590">
    <property type="entry name" value="CusS-like_sensor"/>
</dbReference>
<evidence type="ECO:0000256" key="11">
    <source>
        <dbReference type="ARBA" id="ARBA00022989"/>
    </source>
</evidence>
<evidence type="ECO:0000256" key="5">
    <source>
        <dbReference type="ARBA" id="ARBA00022553"/>
    </source>
</evidence>
<feature type="domain" description="Histidine kinase" evidence="15">
    <location>
        <begin position="267"/>
        <end position="481"/>
    </location>
</feature>